<gene>
    <name evidence="10" type="ORF">C2S53_001332</name>
</gene>
<comment type="caution">
    <text evidence="10">The sequence shown here is derived from an EMBL/GenBank/DDBJ whole genome shotgun (WGS) entry which is preliminary data.</text>
</comment>
<dbReference type="PANTHER" id="PTHR13285:SF18">
    <property type="entry name" value="PROTEIN-CYSTEINE N-PALMITOYLTRANSFERASE RASP"/>
    <property type="match status" value="1"/>
</dbReference>
<organism evidence="10 11">
    <name type="scientific">Perilla frutescens var. hirtella</name>
    <name type="common">Perilla citriodora</name>
    <name type="synonym">Perilla setoyensis</name>
    <dbReference type="NCBI Taxonomy" id="608512"/>
    <lineage>
        <taxon>Eukaryota</taxon>
        <taxon>Viridiplantae</taxon>
        <taxon>Streptophyta</taxon>
        <taxon>Embryophyta</taxon>
        <taxon>Tracheophyta</taxon>
        <taxon>Spermatophyta</taxon>
        <taxon>Magnoliopsida</taxon>
        <taxon>eudicotyledons</taxon>
        <taxon>Gunneridae</taxon>
        <taxon>Pentapetalae</taxon>
        <taxon>asterids</taxon>
        <taxon>lamiids</taxon>
        <taxon>Lamiales</taxon>
        <taxon>Lamiaceae</taxon>
        <taxon>Nepetoideae</taxon>
        <taxon>Elsholtzieae</taxon>
        <taxon>Perilla</taxon>
    </lineage>
</organism>
<feature type="transmembrane region" description="Helical" evidence="8">
    <location>
        <begin position="1073"/>
        <end position="1093"/>
    </location>
</feature>
<dbReference type="InterPro" id="IPR004299">
    <property type="entry name" value="MBOAT_fam"/>
</dbReference>
<name>A0AAD4P4R8_PERFH</name>
<protein>
    <submittedName>
        <fullName evidence="10">MBOAT bound O-acyl family protein</fullName>
    </submittedName>
</protein>
<dbReference type="InterPro" id="IPR051085">
    <property type="entry name" value="MB_O-acyltransferase"/>
</dbReference>
<dbReference type="Pfam" id="PF14432">
    <property type="entry name" value="DYW_deaminase"/>
    <property type="match status" value="1"/>
</dbReference>
<dbReference type="Pfam" id="PF03062">
    <property type="entry name" value="MBOAT"/>
    <property type="match status" value="1"/>
</dbReference>
<dbReference type="Proteomes" id="UP001190926">
    <property type="component" value="Unassembled WGS sequence"/>
</dbReference>
<comment type="similarity">
    <text evidence="2">Belongs to the PPR family. PCMP-H subfamily.</text>
</comment>
<feature type="transmembrane region" description="Helical" evidence="8">
    <location>
        <begin position="1039"/>
        <end position="1061"/>
    </location>
</feature>
<feature type="transmembrane region" description="Helical" evidence="8">
    <location>
        <begin position="679"/>
        <end position="705"/>
    </location>
</feature>
<evidence type="ECO:0000256" key="2">
    <source>
        <dbReference type="ARBA" id="ARBA00006643"/>
    </source>
</evidence>
<dbReference type="FunFam" id="1.25.40.10:FF:000344">
    <property type="entry name" value="Pentatricopeptide repeat-containing protein"/>
    <property type="match status" value="1"/>
</dbReference>
<keyword evidence="6 8" id="KW-0472">Membrane</keyword>
<dbReference type="GO" id="GO:0016020">
    <property type="term" value="C:membrane"/>
    <property type="evidence" value="ECO:0007669"/>
    <property type="project" value="UniProtKB-SubCell"/>
</dbReference>
<feature type="transmembrane region" description="Helical" evidence="8">
    <location>
        <begin position="720"/>
        <end position="739"/>
    </location>
</feature>
<dbReference type="Pfam" id="PF01535">
    <property type="entry name" value="PPR"/>
    <property type="match status" value="3"/>
</dbReference>
<dbReference type="GO" id="GO:0016746">
    <property type="term" value="F:acyltransferase activity"/>
    <property type="evidence" value="ECO:0007669"/>
    <property type="project" value="TreeGrafter"/>
</dbReference>
<feature type="transmembrane region" description="Helical" evidence="8">
    <location>
        <begin position="650"/>
        <end position="667"/>
    </location>
</feature>
<evidence type="ECO:0000259" key="9">
    <source>
        <dbReference type="Pfam" id="PF14432"/>
    </source>
</evidence>
<keyword evidence="11" id="KW-1185">Reference proteome</keyword>
<dbReference type="InterPro" id="IPR032867">
    <property type="entry name" value="DYW_dom"/>
</dbReference>
<evidence type="ECO:0000313" key="10">
    <source>
        <dbReference type="EMBL" id="KAH6825895.1"/>
    </source>
</evidence>
<dbReference type="Pfam" id="PF13041">
    <property type="entry name" value="PPR_2"/>
    <property type="match status" value="1"/>
</dbReference>
<evidence type="ECO:0000256" key="1">
    <source>
        <dbReference type="ARBA" id="ARBA00004141"/>
    </source>
</evidence>
<feature type="repeat" description="PPR" evidence="7">
    <location>
        <begin position="284"/>
        <end position="314"/>
    </location>
</feature>
<evidence type="ECO:0000256" key="3">
    <source>
        <dbReference type="ARBA" id="ARBA00022692"/>
    </source>
</evidence>
<sequence length="1110" mass="126868">MADWSKLLYDIIHKVVANLMVIEDSLAFSAVCCSWQSVYLAKLWHQPSEAFHVLALLTQCNNLRTLLEIHAQILTNGCFTIPAISNKLLGSYARFSSLHLSQFVFHQINNPLTIHWNSIIKAFSRGPNALQAIQCYNRMLSYCSSRPNSITFSFVLKACERIKAGNKCMEIHGSMIRSGFGSDAVVCTNLIRSYAAFGESGSMRKVFDEMTDRDLVTWNSMISCYSQMGFHYEALMLFDQMKSVGVDLDGFSLVSLLSACADVGALNIGVELHQLGREKGLMDNVYLGNALIDMYAKCGSLDEALCVFNDMKKRDIFSWNSIIVGYGVHGFGDKAIYFFKKMLIAGVKPDSITFLGLLCGCSHQGLVQDGVDHFNLISSEFGLTPDVKHYGCMVDLFGRAGKLDKALKVIESSPFSDSAILWRTFLASSKIHKDIYSGEKAMEKLNELGTLNAGDCILLAGIYADARDLKGVARMRKMIKYDGLATTVSWSWIEINGQIHKFVVNDWSHLDLKEIYCKLEEMVGEATILGYVRNSKNIIVPESEFEQLELEERVNSCHSEKLALALGLLRTAAGTSLRVVKNLRVCKDCHSFTKFVSKAYNREIVVRDRVRFHHFKNDYYAKLYGLRPGWIFARLNDGSDSQWRNFRENLPILTIVFTIFTLVANLLKRSFSLRAKGMSFNWIVISLAYLFYLHGACILFIFAIASANFFLVKIFGRTKYFLYVLWIFNLSFLVCNRIYEGYRFSSFGERWAYLDDFRGTFRWQICFNFVVLRMISFGHDYHWTDQYNGFDHKKHIPRCDHCSSGKTCYLVLQERRVTNDKFSFPIYLCYLVYAPLYIAGPIISFNAFASQLDSPQNIYSSQEVAWYGFRWVFCLCLMEFMTQFFYYNAFAISGLWKQLSPMDIFIIGYGVLNFMWLKFFLIWRYFRFWSLINGIVPPENMPRCVNNCHNLESFWKNWHASFNKWLVRYVYIPLGGSQKKLLNVWVVFTFVAVWHDLEWKLLSWAWLTCIFFIPEMLVKSAANSFQVEGAFGEFVFRELSAVAGAVTITCLMVANLVGFVIGPSGVNWLVSGFLQEGGLATLGGLLVTFYVGTKLMFQISDAKQGKDKTR</sequence>
<evidence type="ECO:0000256" key="8">
    <source>
        <dbReference type="SAM" id="Phobius"/>
    </source>
</evidence>
<feature type="repeat" description="PPR" evidence="7">
    <location>
        <begin position="214"/>
        <end position="248"/>
    </location>
</feature>
<evidence type="ECO:0000256" key="5">
    <source>
        <dbReference type="ARBA" id="ARBA00022989"/>
    </source>
</evidence>
<feature type="domain" description="DYW" evidence="9">
    <location>
        <begin position="551"/>
        <end position="618"/>
    </location>
</feature>
<feature type="transmembrane region" description="Helical" evidence="8">
    <location>
        <begin position="824"/>
        <end position="849"/>
    </location>
</feature>
<dbReference type="FunFam" id="1.25.40.10:FF:000184">
    <property type="entry name" value="Pentatricopeptide repeat-containing protein, chloroplastic"/>
    <property type="match status" value="1"/>
</dbReference>
<keyword evidence="4" id="KW-0677">Repeat</keyword>
<dbReference type="PANTHER" id="PTHR13285">
    <property type="entry name" value="ACYLTRANSFERASE"/>
    <property type="match status" value="1"/>
</dbReference>
<feature type="transmembrane region" description="Helical" evidence="8">
    <location>
        <begin position="904"/>
        <end position="926"/>
    </location>
</feature>
<dbReference type="EMBL" id="SDAM02000167">
    <property type="protein sequence ID" value="KAH6825895.1"/>
    <property type="molecule type" value="Genomic_DNA"/>
</dbReference>
<dbReference type="GO" id="GO:0016070">
    <property type="term" value="P:RNA metabolic process"/>
    <property type="evidence" value="ECO:0007669"/>
    <property type="project" value="UniProtKB-ARBA"/>
</dbReference>
<dbReference type="AlphaFoldDB" id="A0AAD4P4R8"/>
<keyword evidence="3 8" id="KW-0812">Transmembrane</keyword>
<dbReference type="InterPro" id="IPR002885">
    <property type="entry name" value="PPR_rpt"/>
</dbReference>
<feature type="repeat" description="PPR" evidence="7">
    <location>
        <begin position="315"/>
        <end position="349"/>
    </location>
</feature>
<evidence type="ECO:0000256" key="7">
    <source>
        <dbReference type="PROSITE-ProRule" id="PRU00708"/>
    </source>
</evidence>
<feature type="transmembrane region" description="Helical" evidence="8">
    <location>
        <begin position="869"/>
        <end position="892"/>
    </location>
</feature>
<reference evidence="10 11" key="1">
    <citation type="journal article" date="2021" name="Nat. Commun.">
        <title>Incipient diploidization of the medicinal plant Perilla within 10,000 years.</title>
        <authorList>
            <person name="Zhang Y."/>
            <person name="Shen Q."/>
            <person name="Leng L."/>
            <person name="Zhang D."/>
            <person name="Chen S."/>
            <person name="Shi Y."/>
            <person name="Ning Z."/>
            <person name="Chen S."/>
        </authorList>
    </citation>
    <scope>NUCLEOTIDE SEQUENCE [LARGE SCALE GENOMIC DNA]</scope>
    <source>
        <strain evidence="11">cv. PC099</strain>
    </source>
</reference>
<dbReference type="GO" id="GO:0019432">
    <property type="term" value="P:triglyceride biosynthetic process"/>
    <property type="evidence" value="ECO:0007669"/>
    <property type="project" value="UniProtKB-ARBA"/>
</dbReference>
<evidence type="ECO:0000256" key="4">
    <source>
        <dbReference type="ARBA" id="ARBA00022737"/>
    </source>
</evidence>
<dbReference type="Pfam" id="PF20431">
    <property type="entry name" value="E_motif"/>
    <property type="match status" value="1"/>
</dbReference>
<proteinExistence type="inferred from homology"/>
<dbReference type="GO" id="GO:0008270">
    <property type="term" value="F:zinc ion binding"/>
    <property type="evidence" value="ECO:0007669"/>
    <property type="project" value="InterPro"/>
</dbReference>
<dbReference type="NCBIfam" id="TIGR00756">
    <property type="entry name" value="PPR"/>
    <property type="match status" value="3"/>
</dbReference>
<accession>A0AAD4P4R8</accession>
<dbReference type="InterPro" id="IPR046848">
    <property type="entry name" value="E_motif"/>
</dbReference>
<evidence type="ECO:0000313" key="11">
    <source>
        <dbReference type="Proteomes" id="UP001190926"/>
    </source>
</evidence>
<dbReference type="GO" id="GO:0005783">
    <property type="term" value="C:endoplasmic reticulum"/>
    <property type="evidence" value="ECO:0007669"/>
    <property type="project" value="TreeGrafter"/>
</dbReference>
<dbReference type="PROSITE" id="PS51375">
    <property type="entry name" value="PPR"/>
    <property type="match status" value="3"/>
</dbReference>
<comment type="subcellular location">
    <subcellularLocation>
        <location evidence="1">Membrane</location>
        <topology evidence="1">Multi-pass membrane protein</topology>
    </subcellularLocation>
</comment>
<dbReference type="Gene3D" id="1.25.40.10">
    <property type="entry name" value="Tetratricopeptide repeat domain"/>
    <property type="match status" value="3"/>
</dbReference>
<dbReference type="InterPro" id="IPR011990">
    <property type="entry name" value="TPR-like_helical_dom_sf"/>
</dbReference>
<keyword evidence="5 8" id="KW-1133">Transmembrane helix</keyword>
<evidence type="ECO:0000256" key="6">
    <source>
        <dbReference type="ARBA" id="ARBA00023136"/>
    </source>
</evidence>